<dbReference type="InterPro" id="IPR015421">
    <property type="entry name" value="PyrdxlP-dep_Trfase_major"/>
</dbReference>
<dbReference type="CDD" id="cd00609">
    <property type="entry name" value="AAT_like"/>
    <property type="match status" value="1"/>
</dbReference>
<evidence type="ECO:0000256" key="5">
    <source>
        <dbReference type="ARBA" id="ARBA00022898"/>
    </source>
</evidence>
<protein>
    <recommendedName>
        <fullName evidence="7">Aminotransferase class I/classII large domain-containing protein</fullName>
    </recommendedName>
</protein>
<keyword evidence="9" id="KW-1185">Reference proteome</keyword>
<evidence type="ECO:0000256" key="2">
    <source>
        <dbReference type="ARBA" id="ARBA00007441"/>
    </source>
</evidence>
<comment type="cofactor">
    <cofactor evidence="1">
        <name>pyridoxal 5'-phosphate</name>
        <dbReference type="ChEBI" id="CHEBI:597326"/>
    </cofactor>
</comment>
<evidence type="ECO:0000256" key="4">
    <source>
        <dbReference type="ARBA" id="ARBA00022679"/>
    </source>
</evidence>
<evidence type="ECO:0000313" key="8">
    <source>
        <dbReference type="EMBL" id="TPX12962.1"/>
    </source>
</evidence>
<dbReference type="AlphaFoldDB" id="A0A507ASI7"/>
<dbReference type="InterPro" id="IPR050859">
    <property type="entry name" value="Class-I_PLP-dep_aminotransf"/>
</dbReference>
<evidence type="ECO:0000259" key="7">
    <source>
        <dbReference type="Pfam" id="PF00155"/>
    </source>
</evidence>
<reference evidence="8 9" key="1">
    <citation type="submission" date="2019-06" db="EMBL/GenBank/DDBJ databases">
        <title>Draft genome sequence of the filamentous fungus Phialemoniopsis curvata isolated from diesel fuel.</title>
        <authorList>
            <person name="Varaljay V.A."/>
            <person name="Lyon W.J."/>
            <person name="Crouch A.L."/>
            <person name="Drake C.E."/>
            <person name="Hollomon J.M."/>
            <person name="Nadeau L.J."/>
            <person name="Nunn H.S."/>
            <person name="Stevenson B.S."/>
            <person name="Bojanowski C.L."/>
            <person name="Crookes-Goodson W.J."/>
        </authorList>
    </citation>
    <scope>NUCLEOTIDE SEQUENCE [LARGE SCALE GENOMIC DNA]</scope>
    <source>
        <strain evidence="8 9">D216</strain>
    </source>
</reference>
<dbReference type="Gene3D" id="3.40.640.10">
    <property type="entry name" value="Type I PLP-dependent aspartate aminotransferase-like (Major domain)"/>
    <property type="match status" value="1"/>
</dbReference>
<comment type="similarity">
    <text evidence="2">Belongs to the class-I pyridoxal-phosphate-dependent aminotransferase family.</text>
</comment>
<keyword evidence="4" id="KW-0808">Transferase</keyword>
<dbReference type="Proteomes" id="UP000319257">
    <property type="component" value="Unassembled WGS sequence"/>
</dbReference>
<dbReference type="GO" id="GO:0008793">
    <property type="term" value="F:aromatic-amino-acid transaminase activity"/>
    <property type="evidence" value="ECO:0007669"/>
    <property type="project" value="TreeGrafter"/>
</dbReference>
<dbReference type="EMBL" id="SKBQ01000038">
    <property type="protein sequence ID" value="TPX12962.1"/>
    <property type="molecule type" value="Genomic_DNA"/>
</dbReference>
<comment type="caution">
    <text evidence="8">The sequence shown here is derived from an EMBL/GenBank/DDBJ whole genome shotgun (WGS) entry which is preliminary data.</text>
</comment>
<dbReference type="STRING" id="1093900.A0A507ASI7"/>
<dbReference type="GO" id="GO:0030170">
    <property type="term" value="F:pyridoxal phosphate binding"/>
    <property type="evidence" value="ECO:0007669"/>
    <property type="project" value="InterPro"/>
</dbReference>
<keyword evidence="3" id="KW-0032">Aminotransferase</keyword>
<evidence type="ECO:0000256" key="6">
    <source>
        <dbReference type="SAM" id="MobiDB-lite"/>
    </source>
</evidence>
<dbReference type="GO" id="GO:0019878">
    <property type="term" value="P:lysine biosynthetic process via aminoadipic acid"/>
    <property type="evidence" value="ECO:0007669"/>
    <property type="project" value="TreeGrafter"/>
</dbReference>
<dbReference type="PANTHER" id="PTHR42790:SF21">
    <property type="entry name" value="AROMATIC_AMINOADIPATE AMINOTRANSFERASE 1"/>
    <property type="match status" value="1"/>
</dbReference>
<sequence length="530" mass="58579">MAQSTDPSDPPPALHPTLEPSTRRMIAGDHSRLVASLPLPTPPSSSSSSSSKDRSRPSQHHFSTESKQFTGAALKKLATPSPDSVILPLGAGRPSPELFPWDCTSIKPSPSAEKNRFVLKDAVDYDLSSVLDYGYAEGSPQLLRFMREHVKIFHSPPYADWTTCLSSGSTSALEIALRIFCNRGDAVLTEHHTYPGFKEVAGLMGLAMHGVAMDTEGIRPDSLRTMLQNWDKKLHRTERPSVLYTIPSGQNPTGVTQTHKRKQEIYEVAEQFDLIIIEDDPYYFIQLETSTAATAPPSRDNVANGHIPTVSSSAETYFTKNLIPSYLSLDKSGRVVRLDSASKILAPGLRIGWVTANESVIDKFASYHEVCTAFPSGPSQLMVFNQLCENWGAHGFVNWLASLSMRYQKRRDILLQACQDHLPQDICTWDIPTRGMFVWIRVDLSSHPDLVSGTELTPLESSNIDGRIMTRAFENGVQVTNGSLFEAGTPFPSQNDQRAVFFRLTFAAATDKELVSGVQLFAKAVQDEFM</sequence>
<accession>A0A507ASI7</accession>
<dbReference type="GO" id="GO:0009074">
    <property type="term" value="P:aromatic amino acid family catabolic process"/>
    <property type="evidence" value="ECO:0007669"/>
    <property type="project" value="TreeGrafter"/>
</dbReference>
<feature type="domain" description="Aminotransferase class I/classII large" evidence="7">
    <location>
        <begin position="128"/>
        <end position="514"/>
    </location>
</feature>
<dbReference type="InterPro" id="IPR004839">
    <property type="entry name" value="Aminotransferase_I/II_large"/>
</dbReference>
<keyword evidence="5" id="KW-0663">Pyridoxal phosphate</keyword>
<dbReference type="PANTHER" id="PTHR42790">
    <property type="entry name" value="AMINOTRANSFERASE"/>
    <property type="match status" value="1"/>
</dbReference>
<evidence type="ECO:0000256" key="3">
    <source>
        <dbReference type="ARBA" id="ARBA00022576"/>
    </source>
</evidence>
<evidence type="ECO:0000256" key="1">
    <source>
        <dbReference type="ARBA" id="ARBA00001933"/>
    </source>
</evidence>
<organism evidence="8 9">
    <name type="scientific">Thyridium curvatum</name>
    <dbReference type="NCBI Taxonomy" id="1093900"/>
    <lineage>
        <taxon>Eukaryota</taxon>
        <taxon>Fungi</taxon>
        <taxon>Dikarya</taxon>
        <taxon>Ascomycota</taxon>
        <taxon>Pezizomycotina</taxon>
        <taxon>Sordariomycetes</taxon>
        <taxon>Sordariomycetidae</taxon>
        <taxon>Thyridiales</taxon>
        <taxon>Thyridiaceae</taxon>
        <taxon>Thyridium</taxon>
    </lineage>
</organism>
<dbReference type="InterPro" id="IPR015424">
    <property type="entry name" value="PyrdxlP-dep_Trfase"/>
</dbReference>
<feature type="region of interest" description="Disordered" evidence="6">
    <location>
        <begin position="1"/>
        <end position="67"/>
    </location>
</feature>
<evidence type="ECO:0000313" key="9">
    <source>
        <dbReference type="Proteomes" id="UP000319257"/>
    </source>
</evidence>
<dbReference type="GO" id="GO:0006571">
    <property type="term" value="P:tyrosine biosynthetic process"/>
    <property type="evidence" value="ECO:0007669"/>
    <property type="project" value="TreeGrafter"/>
</dbReference>
<dbReference type="Pfam" id="PF00155">
    <property type="entry name" value="Aminotran_1_2"/>
    <property type="match status" value="1"/>
</dbReference>
<dbReference type="OrthoDB" id="691673at2759"/>
<proteinExistence type="inferred from homology"/>
<gene>
    <name evidence="8" type="ORF">E0L32_006607</name>
</gene>
<dbReference type="GO" id="GO:0047536">
    <property type="term" value="F:2-aminoadipate transaminase activity"/>
    <property type="evidence" value="ECO:0007669"/>
    <property type="project" value="TreeGrafter"/>
</dbReference>
<dbReference type="InParanoid" id="A0A507ASI7"/>
<dbReference type="GeneID" id="41974054"/>
<name>A0A507ASI7_9PEZI</name>
<dbReference type="RefSeq" id="XP_030994673.1">
    <property type="nucleotide sequence ID" value="XM_031141259.1"/>
</dbReference>
<dbReference type="SUPFAM" id="SSF53383">
    <property type="entry name" value="PLP-dependent transferases"/>
    <property type="match status" value="1"/>
</dbReference>